<dbReference type="Pfam" id="PF00171">
    <property type="entry name" value="Aldedh"/>
    <property type="match status" value="1"/>
</dbReference>
<evidence type="ECO:0000256" key="2">
    <source>
        <dbReference type="ARBA" id="ARBA00023002"/>
    </source>
</evidence>
<dbReference type="PANTHER" id="PTHR42991:SF1">
    <property type="entry name" value="ALDEHYDE DEHYDROGENASE"/>
    <property type="match status" value="1"/>
</dbReference>
<comment type="similarity">
    <text evidence="1">Belongs to the aldehyde dehydrogenase family.</text>
</comment>
<feature type="domain" description="Aldehyde dehydrogenase" evidence="3">
    <location>
        <begin position="17"/>
        <end position="471"/>
    </location>
</feature>
<keyword evidence="5" id="KW-1185">Reference proteome</keyword>
<keyword evidence="2" id="KW-0560">Oxidoreductase</keyword>
<dbReference type="AlphaFoldDB" id="A0A225MKI0"/>
<dbReference type="RefSeq" id="WP_088602973.1">
    <property type="nucleotide sequence ID" value="NZ_NJIH01000004.1"/>
</dbReference>
<dbReference type="InterPro" id="IPR016162">
    <property type="entry name" value="Ald_DH_N"/>
</dbReference>
<dbReference type="SUPFAM" id="SSF53720">
    <property type="entry name" value="ALDH-like"/>
    <property type="match status" value="1"/>
</dbReference>
<dbReference type="OrthoDB" id="6187633at2"/>
<dbReference type="Gene3D" id="3.40.309.10">
    <property type="entry name" value="Aldehyde Dehydrogenase, Chain A, domain 2"/>
    <property type="match status" value="1"/>
</dbReference>
<gene>
    <name evidence="4" type="ORF">CEY11_08650</name>
</gene>
<dbReference type="InterPro" id="IPR016161">
    <property type="entry name" value="Ald_DH/histidinol_DH"/>
</dbReference>
<reference evidence="5" key="1">
    <citation type="submission" date="2017-06" db="EMBL/GenBank/DDBJ databases">
        <title>Herbaspirillum phytohormonus sp. nov., isolated from the root nodule of Robinia pseudoacacia in lead-zinc mine.</title>
        <authorList>
            <person name="Fan M."/>
            <person name="Lin Y."/>
        </authorList>
    </citation>
    <scope>NUCLEOTIDE SEQUENCE [LARGE SCALE GENOMIC DNA]</scope>
    <source>
        <strain evidence="5">SC-089</strain>
    </source>
</reference>
<evidence type="ECO:0000256" key="1">
    <source>
        <dbReference type="ARBA" id="ARBA00009986"/>
    </source>
</evidence>
<dbReference type="Proteomes" id="UP000214603">
    <property type="component" value="Unassembled WGS sequence"/>
</dbReference>
<evidence type="ECO:0000313" key="4">
    <source>
        <dbReference type="EMBL" id="OWT61887.1"/>
    </source>
</evidence>
<name>A0A225MKI0_9BURK</name>
<dbReference type="EMBL" id="NJIH01000004">
    <property type="protein sequence ID" value="OWT61887.1"/>
    <property type="molecule type" value="Genomic_DNA"/>
</dbReference>
<accession>A0A225MKI0</accession>
<dbReference type="PANTHER" id="PTHR42991">
    <property type="entry name" value="ALDEHYDE DEHYDROGENASE"/>
    <property type="match status" value="1"/>
</dbReference>
<dbReference type="Gene3D" id="3.40.605.10">
    <property type="entry name" value="Aldehyde Dehydrogenase, Chain A, domain 1"/>
    <property type="match status" value="1"/>
</dbReference>
<comment type="caution">
    <text evidence="4">The sequence shown here is derived from an EMBL/GenBank/DDBJ whole genome shotgun (WGS) entry which is preliminary data.</text>
</comment>
<dbReference type="InterPro" id="IPR015590">
    <property type="entry name" value="Aldehyde_DH_dom"/>
</dbReference>
<dbReference type="InterPro" id="IPR016163">
    <property type="entry name" value="Ald_DH_C"/>
</dbReference>
<sequence length="477" mass="50458">MTSRPNWRNACLINGAWVRSDAHFDVLDKYTLQPIAQMATASPAQIDAALAIARGAVDRGAPPPAERAAVLRRVAALLAERRNDFVELLVKEAGFTAADANSEAGRAIITLTLSADEATRLTGGMVPFGATPGAEDRIGFTLRLPVGVVCAITPFNSPLNTVLHKIAPAYAGGNAVVLKPSALTPLTAGLLAQTMLDAGMPADFLSVLQGSGQAVGEHLLRDPRIDFYAFTGSTQVGRRIQQAAGLRRTQMELGSIASTIVDGDAILERAVPKIVGAAFRKAGQVCTSVQRLYVHHSVYDECLAMVLKLVQSMQTGDPSAPGTQIGPMISTDAAERAVAVIERASRAGATIHCGGQRHGAVVTPAVLTDVPADQDLWCKEAFAPVLALRMFDRIEEAFDDANNTPYGLSAGIFTQNVDVALKAARSLRFGTVQLNESSSCRADAMPFGGVKDSGFGKEGPAYAVHEMTEERLVIFNP</sequence>
<evidence type="ECO:0000259" key="3">
    <source>
        <dbReference type="Pfam" id="PF00171"/>
    </source>
</evidence>
<dbReference type="InterPro" id="IPR051020">
    <property type="entry name" value="ALDH-related_metabolic_enz"/>
</dbReference>
<proteinExistence type="inferred from homology"/>
<evidence type="ECO:0000313" key="5">
    <source>
        <dbReference type="Proteomes" id="UP000214603"/>
    </source>
</evidence>
<dbReference type="GO" id="GO:0008911">
    <property type="term" value="F:lactaldehyde dehydrogenase (NAD+) activity"/>
    <property type="evidence" value="ECO:0007669"/>
    <property type="project" value="TreeGrafter"/>
</dbReference>
<organism evidence="4 5">
    <name type="scientific">Candidimonas nitroreducens</name>
    <dbReference type="NCBI Taxonomy" id="683354"/>
    <lineage>
        <taxon>Bacteria</taxon>
        <taxon>Pseudomonadati</taxon>
        <taxon>Pseudomonadota</taxon>
        <taxon>Betaproteobacteria</taxon>
        <taxon>Burkholderiales</taxon>
        <taxon>Alcaligenaceae</taxon>
        <taxon>Candidimonas</taxon>
    </lineage>
</organism>
<protein>
    <submittedName>
        <fullName evidence="4">Aldehyde dehydrogenase</fullName>
    </submittedName>
</protein>